<evidence type="ECO:0000313" key="1">
    <source>
        <dbReference type="EMBL" id="GAI58547.1"/>
    </source>
</evidence>
<dbReference type="EMBL" id="BARV01037041">
    <property type="protein sequence ID" value="GAI58547.1"/>
    <property type="molecule type" value="Genomic_DNA"/>
</dbReference>
<sequence>MATPSKDYFIVFDRNFQKKLYFNVNFFYLKSYKKKRQIFSYINKPFFRGLVLFGLDFKDKVRPVDFSKIQENGRLDPLNPRLLKKFLIDEKNKFIGFSSQTDQEEFKLIK</sequence>
<gene>
    <name evidence="1" type="ORF">S06H3_57391</name>
</gene>
<feature type="non-terminal residue" evidence="1">
    <location>
        <position position="110"/>
    </location>
</feature>
<accession>X1PQP3</accession>
<proteinExistence type="predicted"/>
<comment type="caution">
    <text evidence="1">The sequence shown here is derived from an EMBL/GenBank/DDBJ whole genome shotgun (WGS) entry which is preliminary data.</text>
</comment>
<protein>
    <submittedName>
        <fullName evidence="1">Uncharacterized protein</fullName>
    </submittedName>
</protein>
<reference evidence="1" key="1">
    <citation type="journal article" date="2014" name="Front. Microbiol.">
        <title>High frequency of phylogenetically diverse reductive dehalogenase-homologous genes in deep subseafloor sedimentary metagenomes.</title>
        <authorList>
            <person name="Kawai M."/>
            <person name="Futagami T."/>
            <person name="Toyoda A."/>
            <person name="Takaki Y."/>
            <person name="Nishi S."/>
            <person name="Hori S."/>
            <person name="Arai W."/>
            <person name="Tsubouchi T."/>
            <person name="Morono Y."/>
            <person name="Uchiyama I."/>
            <person name="Ito T."/>
            <person name="Fujiyama A."/>
            <person name="Inagaki F."/>
            <person name="Takami H."/>
        </authorList>
    </citation>
    <scope>NUCLEOTIDE SEQUENCE</scope>
    <source>
        <strain evidence="1">Expedition CK06-06</strain>
    </source>
</reference>
<organism evidence="1">
    <name type="scientific">marine sediment metagenome</name>
    <dbReference type="NCBI Taxonomy" id="412755"/>
    <lineage>
        <taxon>unclassified sequences</taxon>
        <taxon>metagenomes</taxon>
        <taxon>ecological metagenomes</taxon>
    </lineage>
</organism>
<name>X1PQP3_9ZZZZ</name>
<dbReference type="AlphaFoldDB" id="X1PQP3"/>